<feature type="region of interest" description="Disordered" evidence="1">
    <location>
        <begin position="284"/>
        <end position="304"/>
    </location>
</feature>
<evidence type="ECO:0000256" key="1">
    <source>
        <dbReference type="SAM" id="MobiDB-lite"/>
    </source>
</evidence>
<feature type="compositionally biased region" description="Polar residues" evidence="1">
    <location>
        <begin position="586"/>
        <end position="609"/>
    </location>
</feature>
<evidence type="ECO:0000256" key="2">
    <source>
        <dbReference type="SAM" id="Phobius"/>
    </source>
</evidence>
<keyword evidence="2" id="KW-0812">Transmembrane</keyword>
<reference evidence="3" key="2">
    <citation type="submission" date="2021-09" db="EMBL/GenBank/DDBJ databases">
        <authorList>
            <person name="Jia N."/>
            <person name="Wang J."/>
            <person name="Shi W."/>
            <person name="Du L."/>
            <person name="Sun Y."/>
            <person name="Zhan W."/>
            <person name="Jiang J."/>
            <person name="Wang Q."/>
            <person name="Zhang B."/>
            <person name="Ji P."/>
            <person name="Sakyi L.B."/>
            <person name="Cui X."/>
            <person name="Yuan T."/>
            <person name="Jiang B."/>
            <person name="Yang W."/>
            <person name="Lam T.T.-Y."/>
            <person name="Chang Q."/>
            <person name="Ding S."/>
            <person name="Wang X."/>
            <person name="Zhu J."/>
            <person name="Ruan X."/>
            <person name="Zhao L."/>
            <person name="Wei J."/>
            <person name="Que T."/>
            <person name="Du C."/>
            <person name="Cheng J."/>
            <person name="Dai P."/>
            <person name="Han X."/>
            <person name="Huang E."/>
            <person name="Gao Y."/>
            <person name="Liu J."/>
            <person name="Shao H."/>
            <person name="Ye R."/>
            <person name="Li L."/>
            <person name="Wei W."/>
            <person name="Wang X."/>
            <person name="Wang C."/>
            <person name="Huo Q."/>
            <person name="Li W."/>
            <person name="Guo W."/>
            <person name="Chen H."/>
            <person name="Chen S."/>
            <person name="Zhou L."/>
            <person name="Zhou L."/>
            <person name="Ni X."/>
            <person name="Tian J."/>
            <person name="Zhou Y."/>
            <person name="Sheng Y."/>
            <person name="Liu T."/>
            <person name="Pan Y."/>
            <person name="Xia L."/>
            <person name="Li J."/>
            <person name="Zhao F."/>
            <person name="Cao W."/>
        </authorList>
    </citation>
    <scope>NUCLEOTIDE SEQUENCE</scope>
    <source>
        <strain evidence="3">Rmic-2018</strain>
        <tissue evidence="3">Larvae</tissue>
    </source>
</reference>
<protein>
    <recommendedName>
        <fullName evidence="5">Monocarboxylate transporter</fullName>
    </recommendedName>
</protein>
<feature type="region of interest" description="Disordered" evidence="1">
    <location>
        <begin position="581"/>
        <end position="609"/>
    </location>
</feature>
<proteinExistence type="predicted"/>
<organism evidence="3 4">
    <name type="scientific">Rhipicephalus microplus</name>
    <name type="common">Cattle tick</name>
    <name type="synonym">Boophilus microplus</name>
    <dbReference type="NCBI Taxonomy" id="6941"/>
    <lineage>
        <taxon>Eukaryota</taxon>
        <taxon>Metazoa</taxon>
        <taxon>Ecdysozoa</taxon>
        <taxon>Arthropoda</taxon>
        <taxon>Chelicerata</taxon>
        <taxon>Arachnida</taxon>
        <taxon>Acari</taxon>
        <taxon>Parasitiformes</taxon>
        <taxon>Ixodida</taxon>
        <taxon>Ixodoidea</taxon>
        <taxon>Ixodidae</taxon>
        <taxon>Rhipicephalinae</taxon>
        <taxon>Rhipicephalus</taxon>
        <taxon>Boophilus</taxon>
    </lineage>
</organism>
<gene>
    <name evidence="3" type="ORF">HPB51_027328</name>
</gene>
<dbReference type="InterPro" id="IPR036259">
    <property type="entry name" value="MFS_trans_sf"/>
</dbReference>
<comment type="caution">
    <text evidence="3">The sequence shown here is derived from an EMBL/GenBank/DDBJ whole genome shotgun (WGS) entry which is preliminary data.</text>
</comment>
<keyword evidence="4" id="KW-1185">Reference proteome</keyword>
<accession>A0A9J6D0C4</accession>
<dbReference type="AlphaFoldDB" id="A0A9J6D0C4"/>
<feature type="transmembrane region" description="Helical" evidence="2">
    <location>
        <begin position="377"/>
        <end position="396"/>
    </location>
</feature>
<dbReference type="PANTHER" id="PTHR11360">
    <property type="entry name" value="MONOCARBOXYLATE TRANSPORTER"/>
    <property type="match status" value="1"/>
</dbReference>
<evidence type="ECO:0000313" key="3">
    <source>
        <dbReference type="EMBL" id="KAH7964429.1"/>
    </source>
</evidence>
<feature type="transmembrane region" description="Helical" evidence="2">
    <location>
        <begin position="311"/>
        <end position="337"/>
    </location>
</feature>
<keyword evidence="2" id="KW-1133">Transmembrane helix</keyword>
<dbReference type="Proteomes" id="UP000821866">
    <property type="component" value="Unassembled WGS sequence"/>
</dbReference>
<feature type="compositionally biased region" description="Basic and acidic residues" evidence="1">
    <location>
        <begin position="284"/>
        <end position="294"/>
    </location>
</feature>
<dbReference type="Pfam" id="PF07690">
    <property type="entry name" value="MFS_1"/>
    <property type="match status" value="1"/>
</dbReference>
<feature type="transmembrane region" description="Helical" evidence="2">
    <location>
        <begin position="349"/>
        <end position="370"/>
    </location>
</feature>
<dbReference type="SUPFAM" id="SSF103473">
    <property type="entry name" value="MFS general substrate transporter"/>
    <property type="match status" value="1"/>
</dbReference>
<feature type="transmembrane region" description="Helical" evidence="2">
    <location>
        <begin position="735"/>
        <end position="756"/>
    </location>
</feature>
<sequence>MCRILRSEAWRQVRFYTDCLQFLNRNELPYPSAQKKFIEDLRLASQTADFLWGNILVQLPRSKRRNYVPGQDVLVLGEASIPNNVADLLRLGPKYCEHPDLDKTELLSLVRTAAGKASMDESDRCVREGVDCLPQRVKKGNSARLRTMVTSLREAGLKLLLSDKEGGFVVLPRSLYKEKAAAAILENFNEVKGVVPAKVKTRAVQLCEKAGLAKLAKSVKACKETCLSAFFSAKTHKELCPFRTIVSERGTWQREVGVFLQRFLGLLDVDDPYLIRAPVPPLREPHNAPRHMDNEPPTQKRRKVNQTNAPWRVAVVGSLIVLFATSVFGTSGLFYVYFMDTFGVSHEAASWPASTMAAMLNCAGLVVSLLQRFLSIFQISLVGSVLLWTSLMLAAFAPNMEIMTLLLGAVHGLGLGFVENTVSVIIATSFQKHKSFSMGFKDSGRTLSVLIFPTVVSYFNSLYGIRSTLALCGALLMHVTALVLTLRRHPFTERPCLRRNSTGSKDNVKSGSIRAVRLHKESSDNNTRIITLKNISYGSCHNFIKAADLPHKNLSFQVPQSPLPDFDINTCAQNQASCDAAPAPASTASEGGSTNHVKQPCTQESTGSPRSQALRILRVVADRYPSPAVNASQGGNTGISLTSDVEMPALNGKRNTAPSSRTQMVRLFGEPTFYILAFQNTVMSYSSFMFRSIIVDYARDKGVPLANAELMGTYCAASDLLLGHMGLPFLADRGFVNRSLLAALTFGLLSASMFALSYSEGFVSFVGIFLVQSLLISATASFSPVLITDYLGACRVPITCGVSGLVTGPLLLATPSITGLVRSVIERRSVPTHNIVLRVTWTFLRGLSGGPSYMMHATYHSAAAFKMSSSLVARADK</sequence>
<feature type="transmembrane region" description="Helical" evidence="2">
    <location>
        <begin position="762"/>
        <end position="787"/>
    </location>
</feature>
<dbReference type="GO" id="GO:0008028">
    <property type="term" value="F:monocarboxylic acid transmembrane transporter activity"/>
    <property type="evidence" value="ECO:0007669"/>
    <property type="project" value="TreeGrafter"/>
</dbReference>
<evidence type="ECO:0000313" key="4">
    <source>
        <dbReference type="Proteomes" id="UP000821866"/>
    </source>
</evidence>
<dbReference type="PANTHER" id="PTHR11360:SF303">
    <property type="entry name" value="MAJOR FACILITATOR SUPERFAMILY (MFS) PROFILE DOMAIN-CONTAINING PROTEIN"/>
    <property type="match status" value="1"/>
</dbReference>
<name>A0A9J6D0C4_RHIMP</name>
<keyword evidence="2" id="KW-0472">Membrane</keyword>
<dbReference type="EMBL" id="JABSTU010003954">
    <property type="protein sequence ID" value="KAH7964429.1"/>
    <property type="molecule type" value="Genomic_DNA"/>
</dbReference>
<dbReference type="InterPro" id="IPR011701">
    <property type="entry name" value="MFS"/>
</dbReference>
<dbReference type="Gene3D" id="1.20.1250.20">
    <property type="entry name" value="MFS general substrate transporter like domains"/>
    <property type="match status" value="1"/>
</dbReference>
<feature type="transmembrane region" description="Helical" evidence="2">
    <location>
        <begin position="465"/>
        <end position="486"/>
    </location>
</feature>
<evidence type="ECO:0008006" key="5">
    <source>
        <dbReference type="Google" id="ProtNLM"/>
    </source>
</evidence>
<reference evidence="3" key="1">
    <citation type="journal article" date="2020" name="Cell">
        <title>Large-Scale Comparative Analyses of Tick Genomes Elucidate Their Genetic Diversity and Vector Capacities.</title>
        <authorList>
            <consortium name="Tick Genome and Microbiome Consortium (TIGMIC)"/>
            <person name="Jia N."/>
            <person name="Wang J."/>
            <person name="Shi W."/>
            <person name="Du L."/>
            <person name="Sun Y."/>
            <person name="Zhan W."/>
            <person name="Jiang J.F."/>
            <person name="Wang Q."/>
            <person name="Zhang B."/>
            <person name="Ji P."/>
            <person name="Bell-Sakyi L."/>
            <person name="Cui X.M."/>
            <person name="Yuan T.T."/>
            <person name="Jiang B.G."/>
            <person name="Yang W.F."/>
            <person name="Lam T.T."/>
            <person name="Chang Q.C."/>
            <person name="Ding S.J."/>
            <person name="Wang X.J."/>
            <person name="Zhu J.G."/>
            <person name="Ruan X.D."/>
            <person name="Zhao L."/>
            <person name="Wei J.T."/>
            <person name="Ye R.Z."/>
            <person name="Que T.C."/>
            <person name="Du C.H."/>
            <person name="Zhou Y.H."/>
            <person name="Cheng J.X."/>
            <person name="Dai P.F."/>
            <person name="Guo W.B."/>
            <person name="Han X.H."/>
            <person name="Huang E.J."/>
            <person name="Li L.F."/>
            <person name="Wei W."/>
            <person name="Gao Y.C."/>
            <person name="Liu J.Z."/>
            <person name="Shao H.Z."/>
            <person name="Wang X."/>
            <person name="Wang C.C."/>
            <person name="Yang T.C."/>
            <person name="Huo Q.B."/>
            <person name="Li W."/>
            <person name="Chen H.Y."/>
            <person name="Chen S.E."/>
            <person name="Zhou L.G."/>
            <person name="Ni X.B."/>
            <person name="Tian J.H."/>
            <person name="Sheng Y."/>
            <person name="Liu T."/>
            <person name="Pan Y.S."/>
            <person name="Xia L.Y."/>
            <person name="Li J."/>
            <person name="Zhao F."/>
            <person name="Cao W.C."/>
        </authorList>
    </citation>
    <scope>NUCLEOTIDE SEQUENCE</scope>
    <source>
        <strain evidence="3">Rmic-2018</strain>
    </source>
</reference>
<dbReference type="InterPro" id="IPR050327">
    <property type="entry name" value="Proton-linked_MCT"/>
</dbReference>
<dbReference type="VEuPathDB" id="VectorBase:LOC119185039"/>